<dbReference type="Proteomes" id="UP000272928">
    <property type="component" value="Unassembled WGS sequence"/>
</dbReference>
<dbReference type="GO" id="GO:0035312">
    <property type="term" value="F:5'-3' DNA exonuclease activity"/>
    <property type="evidence" value="ECO:0007669"/>
    <property type="project" value="TreeGrafter"/>
</dbReference>
<dbReference type="PANTHER" id="PTHR42924">
    <property type="entry name" value="EXONUCLEASE"/>
    <property type="match status" value="1"/>
</dbReference>
<dbReference type="InterPro" id="IPR003959">
    <property type="entry name" value="ATPase_AAA_core"/>
</dbReference>
<proteinExistence type="predicted"/>
<reference evidence="3 4" key="1">
    <citation type="submission" date="2018-11" db="EMBL/GenBank/DDBJ databases">
        <title>Species Designations Belie Phenotypic and Genotypic Heterogeneity in Oral Streptococci.</title>
        <authorList>
            <person name="Velsko I."/>
        </authorList>
    </citation>
    <scope>NUCLEOTIDE SEQUENCE [LARGE SCALE GENOMIC DNA]</scope>
    <source>
        <strain evidence="3 4">BCA16</strain>
    </source>
</reference>
<dbReference type="SMART" id="SM00481">
    <property type="entry name" value="POLIIIAc"/>
    <property type="match status" value="1"/>
</dbReference>
<accession>A0A428C9Q5</accession>
<dbReference type="InterPro" id="IPR054787">
    <property type="entry name" value="TrlF_ATPase"/>
</dbReference>
<sequence>MVGNKWYKTDLHLHSPESVCFKDRDSVTAEEWIERCIQKGLECVALTDHNSGNNIDEYKRLAEERGLVLFPGVEVTCGDTGTHLLILFETTDSQEVVNDFLIKVGVCRASFGDSKPGTEMSVLDVIKEALKDGKVVIPAHIDEFNGICYLDNTIQEKILNNPDINAVQLVQKEFYELSMSHKSISKKDRDPVYEIVNERYSNTVPNGDLDKWYKTAKKFYDSQKMSCLTFSDNPHGPGESKHGLWGIGSRYTYIKMSETPTLSSLRDALRMGALRVKPDFIEDFNPTKKKKICLEKLIIKNTIQNKTDIVVDFSPDLTTIIGSRGTGKSFITKLLAFVLQKEDSIKHFPEVFSDYENFAKKNDGRTGVLKDDTEVILFLEFDGNRYEIIRAADDSRSSVNRITEEDGRSEETYERLNLISESIDIYLQKQIFEMSKNQTNIRDFLDSYCYDDLEPIQREIREKESIVKQLALENQSKEADISKLNRLTIEIEDLENQLKKLSKPEYQQIINDRQKVIQESKQIEEDVDNIKNYVKTLEERLRTGDGVLENSLKISGGIQQLREQLRMTISSYQKEIGIILNRINDSIETYSKEISNSKWSIDRGKIFDKYSNLESSLSETEFGQIQNLSSINSELDKKRSQLNIILSDKELVQKNKEKIEEELKVIRELYSQICRCRRNFVKRNFEGIKVAVIEKSDFEGYISRLRMLLGKQHVYDEQFEEIREKLQNKKIQYTEIYDSIAKVNTQSSSDIFTNTKLYKSFAQLLPEVLLDIRLLTPDDKIVITLELNGRSVELTNASAGQKTSAMLTMILTLGNETLVMDQPEDDLDSQLINSLIVQNIILKKDTRQIVAITHNANIPVNGDSEWIISMGDTKELSTDVSESIDSKDIKLKICSIMEGGEDAFNNRAVRYGFKK</sequence>
<dbReference type="InterPro" id="IPR003141">
    <property type="entry name" value="Pol/His_phosphatase_N"/>
</dbReference>
<dbReference type="Pfam" id="PF02811">
    <property type="entry name" value="PHP"/>
    <property type="match status" value="1"/>
</dbReference>
<dbReference type="Gene3D" id="3.20.20.140">
    <property type="entry name" value="Metal-dependent hydrolases"/>
    <property type="match status" value="1"/>
</dbReference>
<evidence type="ECO:0000259" key="2">
    <source>
        <dbReference type="SMART" id="SM00481"/>
    </source>
</evidence>
<feature type="coiled-coil region" evidence="1">
    <location>
        <begin position="642"/>
        <end position="669"/>
    </location>
</feature>
<evidence type="ECO:0000256" key="1">
    <source>
        <dbReference type="SAM" id="Coils"/>
    </source>
</evidence>
<organism evidence="3 4">
    <name type="scientific">Streptococcus mitis</name>
    <dbReference type="NCBI Taxonomy" id="28037"/>
    <lineage>
        <taxon>Bacteria</taxon>
        <taxon>Bacillati</taxon>
        <taxon>Bacillota</taxon>
        <taxon>Bacilli</taxon>
        <taxon>Lactobacillales</taxon>
        <taxon>Streptococcaceae</taxon>
        <taxon>Streptococcus</taxon>
        <taxon>Streptococcus mitis group</taxon>
    </lineage>
</organism>
<evidence type="ECO:0000313" key="3">
    <source>
        <dbReference type="EMBL" id="RSI74717.1"/>
    </source>
</evidence>
<keyword evidence="1" id="KW-0175">Coiled coil</keyword>
<dbReference type="Gene3D" id="3.40.50.300">
    <property type="entry name" value="P-loop containing nucleotide triphosphate hydrolases"/>
    <property type="match status" value="2"/>
</dbReference>
<dbReference type="PANTHER" id="PTHR42924:SF3">
    <property type="entry name" value="POLYMERASE_HISTIDINOL PHOSPHATASE N-TERMINAL DOMAIN-CONTAINING PROTEIN"/>
    <property type="match status" value="1"/>
</dbReference>
<dbReference type="InterPro" id="IPR016195">
    <property type="entry name" value="Pol/histidinol_Pase-like"/>
</dbReference>
<dbReference type="Pfam" id="PF13304">
    <property type="entry name" value="AAA_21"/>
    <property type="match status" value="1"/>
</dbReference>
<name>A0A428C9Q5_STRMT</name>
<protein>
    <submittedName>
        <fullName evidence="3">PHP domain protein</fullName>
    </submittedName>
</protein>
<dbReference type="InterPro" id="IPR052018">
    <property type="entry name" value="PHP_domain"/>
</dbReference>
<dbReference type="InterPro" id="IPR027417">
    <property type="entry name" value="P-loop_NTPase"/>
</dbReference>
<dbReference type="SUPFAM" id="SSF52540">
    <property type="entry name" value="P-loop containing nucleoside triphosphate hydrolases"/>
    <property type="match status" value="1"/>
</dbReference>
<dbReference type="AlphaFoldDB" id="A0A428C9Q5"/>
<dbReference type="SUPFAM" id="SSF89550">
    <property type="entry name" value="PHP domain-like"/>
    <property type="match status" value="1"/>
</dbReference>
<feature type="domain" description="Polymerase/histidinol phosphatase N-terminal" evidence="2">
    <location>
        <begin position="9"/>
        <end position="79"/>
    </location>
</feature>
<dbReference type="NCBIfam" id="NF045780">
    <property type="entry name" value="TrlF_fam_ATP"/>
    <property type="match status" value="1"/>
</dbReference>
<gene>
    <name evidence="3" type="ORF">D8856_09905</name>
</gene>
<dbReference type="CDD" id="cd07432">
    <property type="entry name" value="PHP_HisPPase"/>
    <property type="match status" value="1"/>
</dbReference>
<dbReference type="InterPro" id="IPR004013">
    <property type="entry name" value="PHP_dom"/>
</dbReference>
<dbReference type="GO" id="GO:0004534">
    <property type="term" value="F:5'-3' RNA exonuclease activity"/>
    <property type="evidence" value="ECO:0007669"/>
    <property type="project" value="TreeGrafter"/>
</dbReference>
<dbReference type="EMBL" id="RJNQ01000034">
    <property type="protein sequence ID" value="RSI74717.1"/>
    <property type="molecule type" value="Genomic_DNA"/>
</dbReference>
<feature type="coiled-coil region" evidence="1">
    <location>
        <begin position="460"/>
        <end position="540"/>
    </location>
</feature>
<evidence type="ECO:0000313" key="4">
    <source>
        <dbReference type="Proteomes" id="UP000272928"/>
    </source>
</evidence>
<dbReference type="RefSeq" id="WP_185756617.1">
    <property type="nucleotide sequence ID" value="NZ_RJNQ01000034.1"/>
</dbReference>
<comment type="caution">
    <text evidence="3">The sequence shown here is derived from an EMBL/GenBank/DDBJ whole genome shotgun (WGS) entry which is preliminary data.</text>
</comment>